<keyword evidence="1" id="KW-0812">Transmembrane</keyword>
<keyword evidence="1" id="KW-1133">Transmembrane helix</keyword>
<proteinExistence type="predicted"/>
<keyword evidence="1" id="KW-0472">Membrane</keyword>
<evidence type="ECO:0000313" key="3">
    <source>
        <dbReference type="Proteomes" id="UP000076842"/>
    </source>
</evidence>
<protein>
    <submittedName>
        <fullName evidence="2">Uncharacterized protein</fullName>
    </submittedName>
</protein>
<keyword evidence="3" id="KW-1185">Reference proteome</keyword>
<evidence type="ECO:0000256" key="1">
    <source>
        <dbReference type="SAM" id="Phobius"/>
    </source>
</evidence>
<organism evidence="2 3">
    <name type="scientific">Calocera cornea HHB12733</name>
    <dbReference type="NCBI Taxonomy" id="1353952"/>
    <lineage>
        <taxon>Eukaryota</taxon>
        <taxon>Fungi</taxon>
        <taxon>Dikarya</taxon>
        <taxon>Basidiomycota</taxon>
        <taxon>Agaricomycotina</taxon>
        <taxon>Dacrymycetes</taxon>
        <taxon>Dacrymycetales</taxon>
        <taxon>Dacrymycetaceae</taxon>
        <taxon>Calocera</taxon>
    </lineage>
</organism>
<evidence type="ECO:0000313" key="2">
    <source>
        <dbReference type="EMBL" id="KZT50568.1"/>
    </source>
</evidence>
<feature type="transmembrane region" description="Helical" evidence="1">
    <location>
        <begin position="59"/>
        <end position="79"/>
    </location>
</feature>
<dbReference type="AlphaFoldDB" id="A0A165CC90"/>
<accession>A0A165CC90</accession>
<dbReference type="InParanoid" id="A0A165CC90"/>
<name>A0A165CC90_9BASI</name>
<gene>
    <name evidence="2" type="ORF">CALCODRAFT_504566</name>
</gene>
<sequence length="99" mass="10546">MPLPLYAKVDISLTSLFCFLLSLGLLYDPSTVVDGALPRLIASYTGLKTASVHPEARDAHAFAAYGLFIVGLAYAIAVWEGNERFARSVGACPLSASVR</sequence>
<dbReference type="EMBL" id="KV424160">
    <property type="protein sequence ID" value="KZT50568.1"/>
    <property type="molecule type" value="Genomic_DNA"/>
</dbReference>
<dbReference type="Proteomes" id="UP000076842">
    <property type="component" value="Unassembled WGS sequence"/>
</dbReference>
<reference evidence="2 3" key="1">
    <citation type="journal article" date="2016" name="Mol. Biol. Evol.">
        <title>Comparative Genomics of Early-Diverging Mushroom-Forming Fungi Provides Insights into the Origins of Lignocellulose Decay Capabilities.</title>
        <authorList>
            <person name="Nagy L.G."/>
            <person name="Riley R."/>
            <person name="Tritt A."/>
            <person name="Adam C."/>
            <person name="Daum C."/>
            <person name="Floudas D."/>
            <person name="Sun H."/>
            <person name="Yadav J.S."/>
            <person name="Pangilinan J."/>
            <person name="Larsson K.H."/>
            <person name="Matsuura K."/>
            <person name="Barry K."/>
            <person name="Labutti K."/>
            <person name="Kuo R."/>
            <person name="Ohm R.A."/>
            <person name="Bhattacharya S.S."/>
            <person name="Shirouzu T."/>
            <person name="Yoshinaga Y."/>
            <person name="Martin F.M."/>
            <person name="Grigoriev I.V."/>
            <person name="Hibbett D.S."/>
        </authorList>
    </citation>
    <scope>NUCLEOTIDE SEQUENCE [LARGE SCALE GENOMIC DNA]</scope>
    <source>
        <strain evidence="2 3">HHB12733</strain>
    </source>
</reference>